<dbReference type="GO" id="GO:0006686">
    <property type="term" value="P:sphingomyelin biosynthetic process"/>
    <property type="evidence" value="ECO:0007669"/>
    <property type="project" value="TreeGrafter"/>
</dbReference>
<dbReference type="Proteomes" id="UP000440578">
    <property type="component" value="Unassembled WGS sequence"/>
</dbReference>
<dbReference type="PANTHER" id="PTHR21290">
    <property type="entry name" value="SPHINGOMYELIN SYNTHETASE"/>
    <property type="match status" value="1"/>
</dbReference>
<accession>A0A6A4VS88</accession>
<evidence type="ECO:0000259" key="11">
    <source>
        <dbReference type="Pfam" id="PF14360"/>
    </source>
</evidence>
<keyword evidence="8 10" id="KW-0472">Membrane</keyword>
<gene>
    <name evidence="12" type="primary">Sgms2</name>
    <name evidence="12" type="ORF">FJT64_007879</name>
</gene>
<evidence type="ECO:0000313" key="13">
    <source>
        <dbReference type="Proteomes" id="UP000440578"/>
    </source>
</evidence>
<evidence type="ECO:0000256" key="6">
    <source>
        <dbReference type="ARBA" id="ARBA00022989"/>
    </source>
</evidence>
<keyword evidence="5" id="KW-0746">Sphingolipid metabolism</keyword>
<feature type="domain" description="Sphingomyelin synthase-like" evidence="11">
    <location>
        <begin position="309"/>
        <end position="381"/>
    </location>
</feature>
<dbReference type="InterPro" id="IPR025749">
    <property type="entry name" value="Sphingomyelin_synth-like_dom"/>
</dbReference>
<feature type="transmembrane region" description="Helical" evidence="10">
    <location>
        <begin position="246"/>
        <end position="267"/>
    </location>
</feature>
<feature type="transmembrane region" description="Helical" evidence="10">
    <location>
        <begin position="340"/>
        <end position="357"/>
    </location>
</feature>
<evidence type="ECO:0000256" key="5">
    <source>
        <dbReference type="ARBA" id="ARBA00022919"/>
    </source>
</evidence>
<dbReference type="PANTHER" id="PTHR21290:SF27">
    <property type="entry name" value="PHOSPHATIDYLCHOLINE:CERAMIDE CHOLINEPHOSPHOTRANSFERASE 1"/>
    <property type="match status" value="1"/>
</dbReference>
<evidence type="ECO:0000256" key="2">
    <source>
        <dbReference type="ARBA" id="ARBA00005441"/>
    </source>
</evidence>
<dbReference type="InterPro" id="IPR045221">
    <property type="entry name" value="Sphingomyelin_synth-like"/>
</dbReference>
<comment type="caution">
    <text evidence="12">The sequence shown here is derived from an EMBL/GenBank/DDBJ whole genome shotgun (WGS) entry which is preliminary data.</text>
</comment>
<dbReference type="GO" id="GO:0046513">
    <property type="term" value="P:ceramide biosynthetic process"/>
    <property type="evidence" value="ECO:0007669"/>
    <property type="project" value="TreeGrafter"/>
</dbReference>
<keyword evidence="6 10" id="KW-1133">Transmembrane helix</keyword>
<comment type="similarity">
    <text evidence="2">Belongs to the sphingomyelin synthase family.</text>
</comment>
<proteinExistence type="inferred from homology"/>
<sequence>MKVDTGPPPERTDRLETEQQEPAERAEATERLQPAERAEGAERLQPAERAEGAERLQHQQEGMVVEPHQGYGSFPSPSSNVNGRQGDMDESEAFLSSRPLLHDHEHSGDHWRPGSADVEHGAADQTASGGYGYQTTAGGGGGGGAADGTTRVNIGTPAPPRFPKERLKTLLALLWMVFNFVLTLTSLAITHERVPDTAPLPDAVLDTVPTGAWALKVSEITIMVLVNSAFLVVLLHRHRFIVFRRIFLLMGLLYMMRSVLYFVTALPKPDPDYKCDPKAGYLSAALVASRVLKLLGGFGLSINGQHVFCGDYIYSGHTVTLTMAYLVLREYSPRHWWPLHWAALLAAANGVVMVLVARGHYTVDVLIAYYVTTRLFWIYHTLANNAALKEGGTHNYLSRLWWFPAFRYFERNVRAPVPRHYEWPLPWPRCLIRKRTDRSS</sequence>
<feature type="transmembrane region" description="Helical" evidence="10">
    <location>
        <begin position="211"/>
        <end position="234"/>
    </location>
</feature>
<evidence type="ECO:0000256" key="7">
    <source>
        <dbReference type="ARBA" id="ARBA00023098"/>
    </source>
</evidence>
<name>A0A6A4VS88_AMPAM</name>
<keyword evidence="7" id="KW-0443">Lipid metabolism</keyword>
<evidence type="ECO:0000313" key="12">
    <source>
        <dbReference type="EMBL" id="KAF0294464.1"/>
    </source>
</evidence>
<protein>
    <submittedName>
        <fullName evidence="12">Phosphatidylcholine:ceramide cholinephosphotransferase 2</fullName>
    </submittedName>
</protein>
<evidence type="ECO:0000256" key="1">
    <source>
        <dbReference type="ARBA" id="ARBA00004141"/>
    </source>
</evidence>
<feature type="compositionally biased region" description="Gly residues" evidence="9">
    <location>
        <begin position="129"/>
        <end position="146"/>
    </location>
</feature>
<feature type="compositionally biased region" description="Basic and acidic residues" evidence="9">
    <location>
        <begin position="100"/>
        <end position="122"/>
    </location>
</feature>
<evidence type="ECO:0000256" key="9">
    <source>
        <dbReference type="SAM" id="MobiDB-lite"/>
    </source>
</evidence>
<evidence type="ECO:0000256" key="3">
    <source>
        <dbReference type="ARBA" id="ARBA00022679"/>
    </source>
</evidence>
<dbReference type="AlphaFoldDB" id="A0A6A4VS88"/>
<dbReference type="GO" id="GO:0005886">
    <property type="term" value="C:plasma membrane"/>
    <property type="evidence" value="ECO:0007669"/>
    <property type="project" value="TreeGrafter"/>
</dbReference>
<evidence type="ECO:0000256" key="10">
    <source>
        <dbReference type="SAM" id="Phobius"/>
    </source>
</evidence>
<organism evidence="12 13">
    <name type="scientific">Amphibalanus amphitrite</name>
    <name type="common">Striped barnacle</name>
    <name type="synonym">Balanus amphitrite</name>
    <dbReference type="NCBI Taxonomy" id="1232801"/>
    <lineage>
        <taxon>Eukaryota</taxon>
        <taxon>Metazoa</taxon>
        <taxon>Ecdysozoa</taxon>
        <taxon>Arthropoda</taxon>
        <taxon>Crustacea</taxon>
        <taxon>Multicrustacea</taxon>
        <taxon>Cirripedia</taxon>
        <taxon>Thoracica</taxon>
        <taxon>Thoracicalcarea</taxon>
        <taxon>Balanomorpha</taxon>
        <taxon>Balanoidea</taxon>
        <taxon>Balanidae</taxon>
        <taxon>Amphibalaninae</taxon>
        <taxon>Amphibalanus</taxon>
    </lineage>
</organism>
<dbReference type="GO" id="GO:0033188">
    <property type="term" value="F:sphingomyelin synthase activity"/>
    <property type="evidence" value="ECO:0007669"/>
    <property type="project" value="TreeGrafter"/>
</dbReference>
<dbReference type="Pfam" id="PF14360">
    <property type="entry name" value="PAP2_C"/>
    <property type="match status" value="1"/>
</dbReference>
<feature type="transmembrane region" description="Helical" evidence="10">
    <location>
        <begin position="279"/>
        <end position="300"/>
    </location>
</feature>
<feature type="compositionally biased region" description="Basic and acidic residues" evidence="9">
    <location>
        <begin position="10"/>
        <end position="58"/>
    </location>
</feature>
<dbReference type="GO" id="GO:0047493">
    <property type="term" value="F:ceramide cholinephosphotransferase activity"/>
    <property type="evidence" value="ECO:0007669"/>
    <property type="project" value="TreeGrafter"/>
</dbReference>
<feature type="transmembrane region" description="Helical" evidence="10">
    <location>
        <begin position="170"/>
        <end position="191"/>
    </location>
</feature>
<dbReference type="EMBL" id="VIIS01001685">
    <property type="protein sequence ID" value="KAF0294464.1"/>
    <property type="molecule type" value="Genomic_DNA"/>
</dbReference>
<evidence type="ECO:0000256" key="8">
    <source>
        <dbReference type="ARBA" id="ARBA00023136"/>
    </source>
</evidence>
<feature type="transmembrane region" description="Helical" evidence="10">
    <location>
        <begin position="312"/>
        <end position="328"/>
    </location>
</feature>
<evidence type="ECO:0000256" key="4">
    <source>
        <dbReference type="ARBA" id="ARBA00022692"/>
    </source>
</evidence>
<keyword evidence="4 10" id="KW-0812">Transmembrane</keyword>
<keyword evidence="13" id="KW-1185">Reference proteome</keyword>
<dbReference type="GO" id="GO:0005789">
    <property type="term" value="C:endoplasmic reticulum membrane"/>
    <property type="evidence" value="ECO:0007669"/>
    <property type="project" value="TreeGrafter"/>
</dbReference>
<reference evidence="12 13" key="1">
    <citation type="submission" date="2019-07" db="EMBL/GenBank/DDBJ databases">
        <title>Draft genome assembly of a fouling barnacle, Amphibalanus amphitrite (Darwin, 1854): The first reference genome for Thecostraca.</title>
        <authorList>
            <person name="Kim W."/>
        </authorList>
    </citation>
    <scope>NUCLEOTIDE SEQUENCE [LARGE SCALE GENOMIC DNA]</scope>
    <source>
        <strain evidence="12">SNU_AA5</strain>
        <tissue evidence="12">Soma without cirri and trophi</tissue>
    </source>
</reference>
<dbReference type="GO" id="GO:0000139">
    <property type="term" value="C:Golgi membrane"/>
    <property type="evidence" value="ECO:0007669"/>
    <property type="project" value="TreeGrafter"/>
</dbReference>
<feature type="region of interest" description="Disordered" evidence="9">
    <location>
        <begin position="1"/>
        <end position="160"/>
    </location>
</feature>
<comment type="subcellular location">
    <subcellularLocation>
        <location evidence="1">Membrane</location>
        <topology evidence="1">Multi-pass membrane protein</topology>
    </subcellularLocation>
</comment>
<dbReference type="OrthoDB" id="422827at2759"/>
<keyword evidence="3 12" id="KW-0808">Transferase</keyword>